<feature type="region of interest" description="Disordered" evidence="1">
    <location>
        <begin position="1"/>
        <end position="35"/>
    </location>
</feature>
<name>A0ABP7FKV9_9ACTN</name>
<protein>
    <recommendedName>
        <fullName evidence="5">Conjugative transposon protein TcpC</fullName>
    </recommendedName>
</protein>
<keyword evidence="4" id="KW-1185">Reference proteome</keyword>
<proteinExistence type="predicted"/>
<evidence type="ECO:0008006" key="5">
    <source>
        <dbReference type="Google" id="ProtNLM"/>
    </source>
</evidence>
<dbReference type="CDD" id="cd16428">
    <property type="entry name" value="TcpC_C"/>
    <property type="match status" value="1"/>
</dbReference>
<feature type="compositionally biased region" description="Low complexity" evidence="1">
    <location>
        <begin position="14"/>
        <end position="25"/>
    </location>
</feature>
<organism evidence="3 4">
    <name type="scientific">Salinactinospora qingdaonensis</name>
    <dbReference type="NCBI Taxonomy" id="702744"/>
    <lineage>
        <taxon>Bacteria</taxon>
        <taxon>Bacillati</taxon>
        <taxon>Actinomycetota</taxon>
        <taxon>Actinomycetes</taxon>
        <taxon>Streptosporangiales</taxon>
        <taxon>Nocardiopsidaceae</taxon>
        <taxon>Salinactinospora</taxon>
    </lineage>
</organism>
<sequence>MARKSTARRGGAPSDSASTASTADTWEGVRARRPRSGAGGRWWVWLGRALLWAFILVVIFNGIWMPLRSGFAQQPDQPSEATDAPDFPRTAAAAFTLRFAEVYLNTQDSEQQRASDLAEFLPEGQAASLATDAATLSAENIQVLKVEVKDANNAIVTLSADINGAPMSLDVPLYASHGGSALVVSGRPALISAPTKAQLPEQAGITGDSQVRRELEPILEGFFESYAETPEHLARYLESGSSINALPTGTVSFAELRKVFVPTTSEQRSADVREVRATVVWRLPSDGEDDSDDTAELVQSYLLTVVKDGSSWYVRAVQGAPNSFGT</sequence>
<dbReference type="CDD" id="cd16386">
    <property type="entry name" value="TcpC_N"/>
    <property type="match status" value="1"/>
</dbReference>
<keyword evidence="2" id="KW-0472">Membrane</keyword>
<evidence type="ECO:0000313" key="4">
    <source>
        <dbReference type="Proteomes" id="UP001500908"/>
    </source>
</evidence>
<dbReference type="Pfam" id="PF12642">
    <property type="entry name" value="TpcC"/>
    <property type="match status" value="1"/>
</dbReference>
<dbReference type="InterPro" id="IPR024735">
    <property type="entry name" value="TcpC"/>
</dbReference>
<evidence type="ECO:0000313" key="3">
    <source>
        <dbReference type="EMBL" id="GAA3741621.1"/>
    </source>
</evidence>
<feature type="transmembrane region" description="Helical" evidence="2">
    <location>
        <begin position="42"/>
        <end position="64"/>
    </location>
</feature>
<dbReference type="InterPro" id="IPR035628">
    <property type="entry name" value="TcpC_C"/>
</dbReference>
<keyword evidence="2" id="KW-1133">Transmembrane helix</keyword>
<dbReference type="EMBL" id="BAABDD010000008">
    <property type="protein sequence ID" value="GAA3741621.1"/>
    <property type="molecule type" value="Genomic_DNA"/>
</dbReference>
<comment type="caution">
    <text evidence="3">The sequence shown here is derived from an EMBL/GenBank/DDBJ whole genome shotgun (WGS) entry which is preliminary data.</text>
</comment>
<accession>A0ABP7FKV9</accession>
<dbReference type="RefSeq" id="WP_344970453.1">
    <property type="nucleotide sequence ID" value="NZ_BAABDD010000008.1"/>
</dbReference>
<dbReference type="Gene3D" id="3.10.450.540">
    <property type="match status" value="1"/>
</dbReference>
<evidence type="ECO:0000256" key="2">
    <source>
        <dbReference type="SAM" id="Phobius"/>
    </source>
</evidence>
<gene>
    <name evidence="3" type="ORF">GCM10022402_21770</name>
</gene>
<keyword evidence="2" id="KW-0812">Transmembrane</keyword>
<reference evidence="4" key="1">
    <citation type="journal article" date="2019" name="Int. J. Syst. Evol. Microbiol.">
        <title>The Global Catalogue of Microorganisms (GCM) 10K type strain sequencing project: providing services to taxonomists for standard genome sequencing and annotation.</title>
        <authorList>
            <consortium name="The Broad Institute Genomics Platform"/>
            <consortium name="The Broad Institute Genome Sequencing Center for Infectious Disease"/>
            <person name="Wu L."/>
            <person name="Ma J."/>
        </authorList>
    </citation>
    <scope>NUCLEOTIDE SEQUENCE [LARGE SCALE GENOMIC DNA]</scope>
    <source>
        <strain evidence="4">JCM 17137</strain>
    </source>
</reference>
<evidence type="ECO:0000256" key="1">
    <source>
        <dbReference type="SAM" id="MobiDB-lite"/>
    </source>
</evidence>
<dbReference type="Proteomes" id="UP001500908">
    <property type="component" value="Unassembled WGS sequence"/>
</dbReference>